<protein>
    <submittedName>
        <fullName evidence="1">Dimethylsulfonioproprionate lyase family protein</fullName>
    </submittedName>
</protein>
<keyword evidence="1" id="KW-0456">Lyase</keyword>
<dbReference type="EMBL" id="CP113520">
    <property type="protein sequence ID" value="WAJ29395.1"/>
    <property type="molecule type" value="Genomic_DNA"/>
</dbReference>
<proteinExistence type="predicted"/>
<reference evidence="1" key="1">
    <citation type="submission" date="2022-11" db="EMBL/GenBank/DDBJ databases">
        <title>beta-Carotene-producing bacterium, Jeongeuplla avenae sp. nov., alleviates the salt stress of Arabidopsis seedlings.</title>
        <authorList>
            <person name="Jiang L."/>
            <person name="Lee J."/>
        </authorList>
    </citation>
    <scope>NUCLEOTIDE SEQUENCE</scope>
    <source>
        <strain evidence="1">DY_R2A_6</strain>
    </source>
</reference>
<sequence>MTERDPRLGAFVESLRRAFDAATLEAEPRASMDRIFAALGDVAPAGTGVPARREVCRHLSAAFAALADAPAPLARLARDFAALEPRLAWKPRPAGGPFASDNWAEGHANAMVIGPGGLEERGDVMIGASLLGPHVRYPDHDHGPEETYLVLSPGRFRHGDSDWFEPGIGGTLFNVPNIRHAMASGDAPLLALWCLRV</sequence>
<evidence type="ECO:0000313" key="2">
    <source>
        <dbReference type="Proteomes" id="UP001163223"/>
    </source>
</evidence>
<name>A0ACD4NR55_9HYPH</name>
<keyword evidence="2" id="KW-1185">Reference proteome</keyword>
<dbReference type="Proteomes" id="UP001163223">
    <property type="component" value="Chromosome"/>
</dbReference>
<evidence type="ECO:0000313" key="1">
    <source>
        <dbReference type="EMBL" id="WAJ29395.1"/>
    </source>
</evidence>
<gene>
    <name evidence="1" type="ORF">OXU80_03925</name>
</gene>
<organism evidence="1 2">
    <name type="scientific">Antarcticirhabdus aurantiaca</name>
    <dbReference type="NCBI Taxonomy" id="2606717"/>
    <lineage>
        <taxon>Bacteria</taxon>
        <taxon>Pseudomonadati</taxon>
        <taxon>Pseudomonadota</taxon>
        <taxon>Alphaproteobacteria</taxon>
        <taxon>Hyphomicrobiales</taxon>
        <taxon>Aurantimonadaceae</taxon>
        <taxon>Antarcticirhabdus</taxon>
    </lineage>
</organism>
<accession>A0ACD4NR55</accession>